<feature type="domain" description="MacB-like periplasmic core" evidence="9">
    <location>
        <begin position="22"/>
        <end position="257"/>
    </location>
</feature>
<evidence type="ECO:0000256" key="3">
    <source>
        <dbReference type="ARBA" id="ARBA00022692"/>
    </source>
</evidence>
<dbReference type="PANTHER" id="PTHR30572">
    <property type="entry name" value="MEMBRANE COMPONENT OF TRANSPORTER-RELATED"/>
    <property type="match status" value="1"/>
</dbReference>
<feature type="transmembrane region" description="Helical" evidence="7">
    <location>
        <begin position="275"/>
        <end position="300"/>
    </location>
</feature>
<keyword evidence="4 7" id="KW-1133">Transmembrane helix</keyword>
<evidence type="ECO:0000256" key="2">
    <source>
        <dbReference type="ARBA" id="ARBA00022475"/>
    </source>
</evidence>
<dbReference type="RefSeq" id="WP_035342771.1">
    <property type="nucleotide sequence ID" value="NZ_BAUU01000010.1"/>
</dbReference>
<protein>
    <submittedName>
        <fullName evidence="10">ABC transporter</fullName>
    </submittedName>
</protein>
<organism evidence="10 11">
    <name type="scientific">Halalkalibacter hemicellulosilyticusJCM 9152</name>
    <dbReference type="NCBI Taxonomy" id="1236971"/>
    <lineage>
        <taxon>Bacteria</taxon>
        <taxon>Bacillati</taxon>
        <taxon>Bacillota</taxon>
        <taxon>Bacilli</taxon>
        <taxon>Bacillales</taxon>
        <taxon>Bacillaceae</taxon>
        <taxon>Halalkalibacter</taxon>
    </lineage>
</organism>
<dbReference type="OrthoDB" id="9770099at2"/>
<dbReference type="Pfam" id="PF12704">
    <property type="entry name" value="MacB_PCD"/>
    <property type="match status" value="1"/>
</dbReference>
<dbReference type="GO" id="GO:0022857">
    <property type="term" value="F:transmembrane transporter activity"/>
    <property type="evidence" value="ECO:0007669"/>
    <property type="project" value="TreeGrafter"/>
</dbReference>
<dbReference type="Pfam" id="PF02687">
    <property type="entry name" value="FtsX"/>
    <property type="match status" value="1"/>
</dbReference>
<gene>
    <name evidence="10" type="ORF">JCM9152_1672</name>
</gene>
<sequence>MQFNDQFQYVKRNMGKNRLRLFMTVLATTMGCAFLIVLASVGFGLQDSIVDEMMQHQIMNEISIYGREEGEDWKEVEESDIEEIRQLEHIQAIVTRSHVRYPVEISVGSYSGSVTTQLTNLEEEEKSGYSLLDGRFPEQENEIIVGYHTNEILYDSDENEEPTSYQGSLLNETVTLTVYDWEEDIRYEEEFVIVGIGAEPEQEWRHDSSVFISESMSGREILLSEEIDGEVYSYELDVISVYATDAQQVEGLSNSLKDKGFMIDSVSERIDGMSLFFTALKTGLIIVGTVAVVIASIGIFNTMTMAVTERTQEIGIMKAIGADPTVIRRLFLMESAIIGLLGVVIGVILSYAISFAVNWIIPRVLVEVTETPEFMDVTFSAIPIQLVAIAAFISMTVAIVSGIRPAKKATKIHVLSALRREA</sequence>
<dbReference type="STRING" id="1236971.JCM9152_1672"/>
<proteinExistence type="inferred from homology"/>
<dbReference type="InterPro" id="IPR003838">
    <property type="entry name" value="ABC3_permease_C"/>
</dbReference>
<comment type="caution">
    <text evidence="10">The sequence shown here is derived from an EMBL/GenBank/DDBJ whole genome shotgun (WGS) entry which is preliminary data.</text>
</comment>
<evidence type="ECO:0000256" key="1">
    <source>
        <dbReference type="ARBA" id="ARBA00004651"/>
    </source>
</evidence>
<feature type="transmembrane region" description="Helical" evidence="7">
    <location>
        <begin position="337"/>
        <end position="361"/>
    </location>
</feature>
<feature type="domain" description="ABC3 transporter permease C-terminal" evidence="8">
    <location>
        <begin position="285"/>
        <end position="412"/>
    </location>
</feature>
<dbReference type="InterPro" id="IPR025857">
    <property type="entry name" value="MacB_PCD"/>
</dbReference>
<evidence type="ECO:0000256" key="5">
    <source>
        <dbReference type="ARBA" id="ARBA00023136"/>
    </source>
</evidence>
<dbReference type="Proteomes" id="UP000018895">
    <property type="component" value="Unassembled WGS sequence"/>
</dbReference>
<keyword evidence="5 7" id="KW-0472">Membrane</keyword>
<reference evidence="10" key="1">
    <citation type="journal article" date="2014" name="Genome Announc.">
        <title>Draft Genome Sequences of Three Alkaliphilic Bacillus Strains, Bacillus wakoensis JCM 9140T, Bacillus akibai JCM 9157T, and Bacillus hemicellulosilyticus JCM 9152T.</title>
        <authorList>
            <person name="Yuki M."/>
            <person name="Oshima K."/>
            <person name="Suda W."/>
            <person name="Oshida Y."/>
            <person name="Kitamura K."/>
            <person name="Iida T."/>
            <person name="Hattori M."/>
            <person name="Ohkuma M."/>
        </authorList>
    </citation>
    <scope>NUCLEOTIDE SEQUENCE [LARGE SCALE GENOMIC DNA]</scope>
    <source>
        <strain evidence="10">JCM 9152</strain>
    </source>
</reference>
<dbReference type="PANTHER" id="PTHR30572:SF4">
    <property type="entry name" value="ABC TRANSPORTER PERMEASE YTRF"/>
    <property type="match status" value="1"/>
</dbReference>
<evidence type="ECO:0000256" key="7">
    <source>
        <dbReference type="SAM" id="Phobius"/>
    </source>
</evidence>
<keyword evidence="3 7" id="KW-0812">Transmembrane</keyword>
<dbReference type="EMBL" id="BAUU01000010">
    <property type="protein sequence ID" value="GAE30270.1"/>
    <property type="molecule type" value="Genomic_DNA"/>
</dbReference>
<comment type="similarity">
    <text evidence="6">Belongs to the ABC-4 integral membrane protein family.</text>
</comment>
<keyword evidence="11" id="KW-1185">Reference proteome</keyword>
<accession>W4QDY7</accession>
<dbReference type="GO" id="GO:0005886">
    <property type="term" value="C:plasma membrane"/>
    <property type="evidence" value="ECO:0007669"/>
    <property type="project" value="UniProtKB-SubCell"/>
</dbReference>
<evidence type="ECO:0000256" key="4">
    <source>
        <dbReference type="ARBA" id="ARBA00022989"/>
    </source>
</evidence>
<evidence type="ECO:0000259" key="9">
    <source>
        <dbReference type="Pfam" id="PF12704"/>
    </source>
</evidence>
<evidence type="ECO:0000313" key="10">
    <source>
        <dbReference type="EMBL" id="GAE30270.1"/>
    </source>
</evidence>
<dbReference type="InterPro" id="IPR050250">
    <property type="entry name" value="Macrolide_Exporter_MacB"/>
</dbReference>
<feature type="transmembrane region" description="Helical" evidence="7">
    <location>
        <begin position="381"/>
        <end position="403"/>
    </location>
</feature>
<evidence type="ECO:0000256" key="6">
    <source>
        <dbReference type="ARBA" id="ARBA00038076"/>
    </source>
</evidence>
<name>W4QDY7_9BACI</name>
<comment type="subcellular location">
    <subcellularLocation>
        <location evidence="1">Cell membrane</location>
        <topology evidence="1">Multi-pass membrane protein</topology>
    </subcellularLocation>
</comment>
<dbReference type="AlphaFoldDB" id="W4QDY7"/>
<evidence type="ECO:0000313" key="11">
    <source>
        <dbReference type="Proteomes" id="UP000018895"/>
    </source>
</evidence>
<feature type="transmembrane region" description="Helical" evidence="7">
    <location>
        <begin position="21"/>
        <end position="45"/>
    </location>
</feature>
<evidence type="ECO:0000259" key="8">
    <source>
        <dbReference type="Pfam" id="PF02687"/>
    </source>
</evidence>
<keyword evidence="2" id="KW-1003">Cell membrane</keyword>